<comment type="caution">
    <text evidence="5">The sequence shown here is derived from an EMBL/GenBank/DDBJ whole genome shotgun (WGS) entry which is preliminary data.</text>
</comment>
<dbReference type="Proteomes" id="UP001278188">
    <property type="component" value="Unassembled WGS sequence"/>
</dbReference>
<sequence>MPNLSIFKSAGRLVTGRDALDSLQSALEKMNAKRAFIITDQGVMNSGTINRVLEKLNIPFDIYDQVNPEPELEQVERCIELFHLQKNDVLIAVGGGSAMDVAKCTAALSDKPGTVRDYIGLDTISSRNIPLIAIPTTSGTGSEVTNVAILSDTAKQTKEGFVSEALLPDIAIVSPYMSLTCPASVTAASGVDALVHAVESYISLNRSEITDGLALKAIQLICEFLPQAYASPEDLTAREKMATASLIAGLAFGNGGVGAVHALAYPLGGKYKMSHGVSNALMLPYVMKWNAQGCEERFTDIAVAMRLEVSADHAENVQKVVAYLHDFCRNLNIPSGLKTLNIPFEDIPYLAEEAINVKRLLKNNPRVLSLSDIEEIYREAY</sequence>
<reference evidence="5 6" key="1">
    <citation type="submission" date="2023-06" db="EMBL/GenBank/DDBJ databases">
        <title>Genomic Analysis of Acinetobacter Strains Recovered from South Australian Aquatic Samples provides Insights into the Circulation of Antibiotic Resistance determinants in the Environment.</title>
        <authorList>
            <person name="Tobin L."/>
            <person name="Jarocki V.M."/>
            <person name="Kenyon J."/>
            <person name="Drigo B."/>
            <person name="Donner E."/>
            <person name="Djordjevic S.P."/>
            <person name="Hamidian M."/>
        </authorList>
    </citation>
    <scope>NUCLEOTIDE SEQUENCE [LARGE SCALE GENOMIC DNA]</scope>
    <source>
        <strain evidence="5 6">SAAc652</strain>
    </source>
</reference>
<evidence type="ECO:0000313" key="5">
    <source>
        <dbReference type="EMBL" id="MDV2467950.1"/>
    </source>
</evidence>
<evidence type="ECO:0000256" key="1">
    <source>
        <dbReference type="ARBA" id="ARBA00007358"/>
    </source>
</evidence>
<dbReference type="InterPro" id="IPR001670">
    <property type="entry name" value="ADH_Fe/GldA"/>
</dbReference>
<dbReference type="PANTHER" id="PTHR11496">
    <property type="entry name" value="ALCOHOL DEHYDROGENASE"/>
    <property type="match status" value="1"/>
</dbReference>
<dbReference type="EMBL" id="JASVDY010000001">
    <property type="protein sequence ID" value="MDV2467950.1"/>
    <property type="molecule type" value="Genomic_DNA"/>
</dbReference>
<organism evidence="5 6">
    <name type="scientific">Acinetobacter chinensis</name>
    <dbReference type="NCBI Taxonomy" id="2004650"/>
    <lineage>
        <taxon>Bacteria</taxon>
        <taxon>Pseudomonadati</taxon>
        <taxon>Pseudomonadota</taxon>
        <taxon>Gammaproteobacteria</taxon>
        <taxon>Moraxellales</taxon>
        <taxon>Moraxellaceae</taxon>
        <taxon>Acinetobacter</taxon>
    </lineage>
</organism>
<proteinExistence type="inferred from homology"/>
<dbReference type="CDD" id="cd08551">
    <property type="entry name" value="Fe-ADH"/>
    <property type="match status" value="1"/>
</dbReference>
<keyword evidence="6" id="KW-1185">Reference proteome</keyword>
<evidence type="ECO:0000259" key="3">
    <source>
        <dbReference type="Pfam" id="PF00465"/>
    </source>
</evidence>
<accession>A0ABU3WC31</accession>
<dbReference type="InterPro" id="IPR039697">
    <property type="entry name" value="Alcohol_dehydrogenase_Fe"/>
</dbReference>
<comment type="similarity">
    <text evidence="1">Belongs to the iron-containing alcohol dehydrogenase family.</text>
</comment>
<feature type="domain" description="Alcohol dehydrogenase iron-type/glycerol dehydrogenase GldA" evidence="3">
    <location>
        <begin position="12"/>
        <end position="175"/>
    </location>
</feature>
<dbReference type="Pfam" id="PF25137">
    <property type="entry name" value="ADH_Fe_C"/>
    <property type="match status" value="1"/>
</dbReference>
<dbReference type="EC" id="1.1.1.-" evidence="5"/>
<keyword evidence="2 5" id="KW-0560">Oxidoreductase</keyword>
<dbReference type="Pfam" id="PF00465">
    <property type="entry name" value="Fe-ADH"/>
    <property type="match status" value="1"/>
</dbReference>
<feature type="domain" description="Fe-containing alcohol dehydrogenase-like C-terminal" evidence="4">
    <location>
        <begin position="186"/>
        <end position="381"/>
    </location>
</feature>
<name>A0ABU3WC31_9GAMM</name>
<dbReference type="SUPFAM" id="SSF56796">
    <property type="entry name" value="Dehydroquinate synthase-like"/>
    <property type="match status" value="1"/>
</dbReference>
<dbReference type="Gene3D" id="3.40.50.1970">
    <property type="match status" value="1"/>
</dbReference>
<dbReference type="PANTHER" id="PTHR11496:SF102">
    <property type="entry name" value="ALCOHOL DEHYDROGENASE 4"/>
    <property type="match status" value="1"/>
</dbReference>
<protein>
    <submittedName>
        <fullName evidence="5">Iron-containing alcohol dehydrogenase</fullName>
        <ecNumber evidence="5">1.1.1.-</ecNumber>
    </submittedName>
</protein>
<evidence type="ECO:0000256" key="2">
    <source>
        <dbReference type="ARBA" id="ARBA00023002"/>
    </source>
</evidence>
<dbReference type="RefSeq" id="WP_317081795.1">
    <property type="nucleotide sequence ID" value="NZ_JASVDY010000001.1"/>
</dbReference>
<evidence type="ECO:0000313" key="6">
    <source>
        <dbReference type="Proteomes" id="UP001278188"/>
    </source>
</evidence>
<dbReference type="InterPro" id="IPR056798">
    <property type="entry name" value="ADH_Fe_C"/>
</dbReference>
<evidence type="ECO:0000259" key="4">
    <source>
        <dbReference type="Pfam" id="PF25137"/>
    </source>
</evidence>
<dbReference type="Gene3D" id="1.20.1090.10">
    <property type="entry name" value="Dehydroquinate synthase-like - alpha domain"/>
    <property type="match status" value="1"/>
</dbReference>
<dbReference type="GO" id="GO:0016491">
    <property type="term" value="F:oxidoreductase activity"/>
    <property type="evidence" value="ECO:0007669"/>
    <property type="project" value="UniProtKB-KW"/>
</dbReference>
<gene>
    <name evidence="5" type="ORF">QR674_03025</name>
</gene>